<dbReference type="RefSeq" id="WP_253804172.1">
    <property type="nucleotide sequence ID" value="NZ_BAAAUB010000029.1"/>
</dbReference>
<reference evidence="1 2" key="1">
    <citation type="submission" date="2022-06" db="EMBL/GenBank/DDBJ databases">
        <title>Sequencing the genomes of 1000 actinobacteria strains.</title>
        <authorList>
            <person name="Klenk H.-P."/>
        </authorList>
    </citation>
    <scope>NUCLEOTIDE SEQUENCE [LARGE SCALE GENOMIC DNA]</scope>
    <source>
        <strain evidence="1 2">DSM 41656</strain>
    </source>
</reference>
<gene>
    <name evidence="1" type="ORF">FHR36_007091</name>
</gene>
<comment type="caution">
    <text evidence="1">The sequence shown here is derived from an EMBL/GenBank/DDBJ whole genome shotgun (WGS) entry which is preliminary data.</text>
</comment>
<evidence type="ECO:0000313" key="1">
    <source>
        <dbReference type="EMBL" id="MCP2313892.1"/>
    </source>
</evidence>
<name>A0ABT1J8X7_9ACTN</name>
<protein>
    <submittedName>
        <fullName evidence="1">Uncharacterized protein</fullName>
    </submittedName>
</protein>
<accession>A0ABT1J8X7</accession>
<proteinExistence type="predicted"/>
<sequence length="78" mass="8419">MELTHLRTDEREPECTDCYGTGRIELYHPSTDALTGYTPCAPECQQPIAESAARSRAARDLADAAWAAKVAAGTEPPL</sequence>
<dbReference type="EMBL" id="JAMZDX010000008">
    <property type="protein sequence ID" value="MCP2313892.1"/>
    <property type="molecule type" value="Genomic_DNA"/>
</dbReference>
<evidence type="ECO:0000313" key="2">
    <source>
        <dbReference type="Proteomes" id="UP001206483"/>
    </source>
</evidence>
<keyword evidence="2" id="KW-1185">Reference proteome</keyword>
<dbReference type="Proteomes" id="UP001206483">
    <property type="component" value="Unassembled WGS sequence"/>
</dbReference>
<organism evidence="1 2">
    <name type="scientific">Kitasatospora paracochleata</name>
    <dbReference type="NCBI Taxonomy" id="58354"/>
    <lineage>
        <taxon>Bacteria</taxon>
        <taxon>Bacillati</taxon>
        <taxon>Actinomycetota</taxon>
        <taxon>Actinomycetes</taxon>
        <taxon>Kitasatosporales</taxon>
        <taxon>Streptomycetaceae</taxon>
        <taxon>Kitasatospora</taxon>
    </lineage>
</organism>